<evidence type="ECO:0000256" key="1">
    <source>
        <dbReference type="SAM" id="MobiDB-lite"/>
    </source>
</evidence>
<keyword evidence="3" id="KW-1185">Reference proteome</keyword>
<feature type="region of interest" description="Disordered" evidence="1">
    <location>
        <begin position="1"/>
        <end position="67"/>
    </location>
</feature>
<evidence type="ECO:0000313" key="3">
    <source>
        <dbReference type="Proteomes" id="UP000037460"/>
    </source>
</evidence>
<comment type="caution">
    <text evidence="2">The sequence shown here is derived from an EMBL/GenBank/DDBJ whole genome shotgun (WGS) entry which is preliminary data.</text>
</comment>
<protein>
    <submittedName>
        <fullName evidence="2">Uncharacterized protein</fullName>
    </submittedName>
</protein>
<sequence>MAKKEQEPDSPDAAQKPLAADEPLVPANDDVEPDPEIKPPASAVDGDDSEGAETEDSPAAAAGEHDE</sequence>
<dbReference type="Proteomes" id="UP000037460">
    <property type="component" value="Unassembled WGS sequence"/>
</dbReference>
<dbReference type="AlphaFoldDB" id="A0A0M0K7G6"/>
<gene>
    <name evidence="2" type="ORF">Ctob_015280</name>
</gene>
<accession>A0A0M0K7G6</accession>
<proteinExistence type="predicted"/>
<organism evidence="2 3">
    <name type="scientific">Chrysochromulina tobinii</name>
    <dbReference type="NCBI Taxonomy" id="1460289"/>
    <lineage>
        <taxon>Eukaryota</taxon>
        <taxon>Haptista</taxon>
        <taxon>Haptophyta</taxon>
        <taxon>Prymnesiophyceae</taxon>
        <taxon>Prymnesiales</taxon>
        <taxon>Chrysochromulinaceae</taxon>
        <taxon>Chrysochromulina</taxon>
    </lineage>
</organism>
<feature type="compositionally biased region" description="Acidic residues" evidence="1">
    <location>
        <begin position="45"/>
        <end position="56"/>
    </location>
</feature>
<dbReference type="EMBL" id="JWZX01001104">
    <property type="protein sequence ID" value="KOO34760.1"/>
    <property type="molecule type" value="Genomic_DNA"/>
</dbReference>
<name>A0A0M0K7G6_9EUKA</name>
<evidence type="ECO:0000313" key="2">
    <source>
        <dbReference type="EMBL" id="KOO34760.1"/>
    </source>
</evidence>
<reference evidence="3" key="1">
    <citation type="journal article" date="2015" name="PLoS Genet.">
        <title>Genome Sequence and Transcriptome Analyses of Chrysochromulina tobin: Metabolic Tools for Enhanced Algal Fitness in the Prominent Order Prymnesiales (Haptophyceae).</title>
        <authorList>
            <person name="Hovde B.T."/>
            <person name="Deodato C.R."/>
            <person name="Hunsperger H.M."/>
            <person name="Ryken S.A."/>
            <person name="Yost W."/>
            <person name="Jha R.K."/>
            <person name="Patterson J."/>
            <person name="Monnat R.J. Jr."/>
            <person name="Barlow S.B."/>
            <person name="Starkenburg S.R."/>
            <person name="Cattolico R.A."/>
        </authorList>
    </citation>
    <scope>NUCLEOTIDE SEQUENCE</scope>
    <source>
        <strain evidence="3">CCMP291</strain>
    </source>
</reference>